<dbReference type="InterPro" id="IPR051782">
    <property type="entry name" value="ABC_Transporter_VariousFunc"/>
</dbReference>
<accession>A0A1V0UTE8</accession>
<dbReference type="GO" id="GO:0005524">
    <property type="term" value="F:ATP binding"/>
    <property type="evidence" value="ECO:0007669"/>
    <property type="project" value="InterPro"/>
</dbReference>
<dbReference type="InterPro" id="IPR003439">
    <property type="entry name" value="ABC_transporter-like_ATP-bd"/>
</dbReference>
<dbReference type="Pfam" id="PF00005">
    <property type="entry name" value="ABC_tran"/>
    <property type="match status" value="1"/>
</dbReference>
<sequence length="217" mass="25149">MFEIKEINFGYEKDRLLLKNIHLSASPGEIIWLRGANGSGKTTLLRIITQLIETDSQIYFKGRLSQSREEILSQVTYIPSEPYLFDYLTGKENADFFQALFDIPQDHFESFSTMIHQFGMDEALDQFVKDYSLGMRHKLYWSAVFARETSMYLLDEPFSPLDQDSQEVAMNMLINRAEQGSIILFVSHLNEISRKLATRSLVLENGELRESEVLKEQ</sequence>
<name>A0A1V0UTE8_9BACL</name>
<protein>
    <submittedName>
        <fullName evidence="1">ABC transporter</fullName>
    </submittedName>
</protein>
<dbReference type="GO" id="GO:0016887">
    <property type="term" value="F:ATP hydrolysis activity"/>
    <property type="evidence" value="ECO:0007669"/>
    <property type="project" value="InterPro"/>
</dbReference>
<dbReference type="GeneID" id="64220911"/>
<dbReference type="AlphaFoldDB" id="A0A1V0UTE8"/>
<dbReference type="RefSeq" id="WP_023482279.1">
    <property type="nucleotide sequence ID" value="NZ_CP019794.1"/>
</dbReference>
<dbReference type="SUPFAM" id="SSF52540">
    <property type="entry name" value="P-loop containing nucleoside triphosphate hydrolases"/>
    <property type="match status" value="1"/>
</dbReference>
<dbReference type="EMBL" id="CP020557">
    <property type="protein sequence ID" value="ARF68248.1"/>
    <property type="molecule type" value="Genomic_DNA"/>
</dbReference>
<evidence type="ECO:0000313" key="2">
    <source>
        <dbReference type="Proteomes" id="UP000192727"/>
    </source>
</evidence>
<dbReference type="PROSITE" id="PS50893">
    <property type="entry name" value="ABC_TRANSPORTER_2"/>
    <property type="match status" value="1"/>
</dbReference>
<reference evidence="1 2" key="1">
    <citation type="submission" date="2017-03" db="EMBL/GenBank/DDBJ databases">
        <title>Paenibacillus larvae genome sequencing.</title>
        <authorList>
            <person name="Dingman D.W."/>
        </authorList>
    </citation>
    <scope>NUCLEOTIDE SEQUENCE [LARGE SCALE GENOMIC DNA]</scope>
    <source>
        <strain evidence="1 2">SAG 10367</strain>
    </source>
</reference>
<dbReference type="InterPro" id="IPR003593">
    <property type="entry name" value="AAA+_ATPase"/>
</dbReference>
<proteinExistence type="predicted"/>
<dbReference type="SMART" id="SM00382">
    <property type="entry name" value="AAA"/>
    <property type="match status" value="1"/>
</dbReference>
<dbReference type="PANTHER" id="PTHR42939:SF1">
    <property type="entry name" value="ABC TRANSPORTER ATP-BINDING PROTEIN ALBC-RELATED"/>
    <property type="match status" value="1"/>
</dbReference>
<dbReference type="InterPro" id="IPR027417">
    <property type="entry name" value="P-loop_NTPase"/>
</dbReference>
<evidence type="ECO:0000313" key="1">
    <source>
        <dbReference type="EMBL" id="ARF68248.1"/>
    </source>
</evidence>
<dbReference type="Proteomes" id="UP000192727">
    <property type="component" value="Chromosome"/>
</dbReference>
<organism evidence="1 2">
    <name type="scientific">Paenibacillus larvae subsp. pulvifaciens</name>
    <dbReference type="NCBI Taxonomy" id="1477"/>
    <lineage>
        <taxon>Bacteria</taxon>
        <taxon>Bacillati</taxon>
        <taxon>Bacillota</taxon>
        <taxon>Bacilli</taxon>
        <taxon>Bacillales</taxon>
        <taxon>Paenibacillaceae</taxon>
        <taxon>Paenibacillus</taxon>
    </lineage>
</organism>
<dbReference type="Gene3D" id="3.40.50.300">
    <property type="entry name" value="P-loop containing nucleotide triphosphate hydrolases"/>
    <property type="match status" value="1"/>
</dbReference>
<dbReference type="PANTHER" id="PTHR42939">
    <property type="entry name" value="ABC TRANSPORTER ATP-BINDING PROTEIN ALBC-RELATED"/>
    <property type="match status" value="1"/>
</dbReference>
<gene>
    <name evidence="1" type="ORF">B7C51_11165</name>
</gene>